<keyword evidence="2" id="KW-1003">Cell membrane</keyword>
<accession>A0A926I6D5</accession>
<dbReference type="Gene3D" id="1.20.120.940">
    <property type="entry name" value="Putative aromatic acid exporter, C-terminal domain"/>
    <property type="match status" value="1"/>
</dbReference>
<evidence type="ECO:0000256" key="6">
    <source>
        <dbReference type="SAM" id="Phobius"/>
    </source>
</evidence>
<evidence type="ECO:0000256" key="2">
    <source>
        <dbReference type="ARBA" id="ARBA00022475"/>
    </source>
</evidence>
<keyword evidence="4 6" id="KW-1133">Transmembrane helix</keyword>
<reference evidence="8" key="1">
    <citation type="submission" date="2020-08" db="EMBL/GenBank/DDBJ databases">
        <title>Genome public.</title>
        <authorList>
            <person name="Liu C."/>
            <person name="Sun Q."/>
        </authorList>
    </citation>
    <scope>NUCLEOTIDE SEQUENCE</scope>
    <source>
        <strain evidence="8">NSJ-33</strain>
    </source>
</reference>
<gene>
    <name evidence="8" type="ORF">H8710_01500</name>
</gene>
<keyword evidence="5 6" id="KW-0472">Membrane</keyword>
<evidence type="ECO:0000313" key="9">
    <source>
        <dbReference type="Proteomes" id="UP000610760"/>
    </source>
</evidence>
<evidence type="ECO:0000256" key="5">
    <source>
        <dbReference type="ARBA" id="ARBA00023136"/>
    </source>
</evidence>
<keyword evidence="3 6" id="KW-0812">Transmembrane</keyword>
<evidence type="ECO:0000313" key="8">
    <source>
        <dbReference type="EMBL" id="MBC8558736.1"/>
    </source>
</evidence>
<dbReference type="AlphaFoldDB" id="A0A926I6D5"/>
<keyword evidence="9" id="KW-1185">Reference proteome</keyword>
<dbReference type="EMBL" id="JACRSV010000001">
    <property type="protein sequence ID" value="MBC8558736.1"/>
    <property type="molecule type" value="Genomic_DNA"/>
</dbReference>
<dbReference type="InterPro" id="IPR021062">
    <property type="entry name" value="ArAE_1_C"/>
</dbReference>
<feature type="transmembrane region" description="Helical" evidence="6">
    <location>
        <begin position="125"/>
        <end position="142"/>
    </location>
</feature>
<dbReference type="Pfam" id="PF06081">
    <property type="entry name" value="ArAE_1"/>
    <property type="match status" value="1"/>
</dbReference>
<name>A0A926I6D5_9FIRM</name>
<dbReference type="InterPro" id="IPR052984">
    <property type="entry name" value="UPF0421"/>
</dbReference>
<proteinExistence type="predicted"/>
<evidence type="ECO:0000256" key="4">
    <source>
        <dbReference type="ARBA" id="ARBA00022989"/>
    </source>
</evidence>
<dbReference type="RefSeq" id="WP_249293621.1">
    <property type="nucleotide sequence ID" value="NZ_JACRSV010000001.1"/>
</dbReference>
<feature type="domain" description="Putative aromatic acid exporter C-terminal" evidence="7">
    <location>
        <begin position="147"/>
        <end position="308"/>
    </location>
</feature>
<dbReference type="InterPro" id="IPR010343">
    <property type="entry name" value="ArAE_1"/>
</dbReference>
<comment type="caution">
    <text evidence="8">The sequence shown here is derived from an EMBL/GenBank/DDBJ whole genome shotgun (WGS) entry which is preliminary data.</text>
</comment>
<dbReference type="InterPro" id="IPR038323">
    <property type="entry name" value="ArAE_1_C_sf"/>
</dbReference>
<dbReference type="Proteomes" id="UP000610760">
    <property type="component" value="Unassembled WGS sequence"/>
</dbReference>
<feature type="transmembrane region" description="Helical" evidence="6">
    <location>
        <begin position="57"/>
        <end position="90"/>
    </location>
</feature>
<dbReference type="Pfam" id="PF11728">
    <property type="entry name" value="ArAE_1_C"/>
    <property type="match status" value="1"/>
</dbReference>
<dbReference type="GO" id="GO:0005886">
    <property type="term" value="C:plasma membrane"/>
    <property type="evidence" value="ECO:0007669"/>
    <property type="project" value="UniProtKB-SubCell"/>
</dbReference>
<protein>
    <submittedName>
        <fullName evidence="8">Aromatic acid exporter family protein</fullName>
    </submittedName>
</protein>
<dbReference type="PANTHER" id="PTHR40064">
    <property type="entry name" value="MEMBRANE PROTEIN-RELATED"/>
    <property type="match status" value="1"/>
</dbReference>
<organism evidence="8 9">
    <name type="scientific">Fumia xinanensis</name>
    <dbReference type="NCBI Taxonomy" id="2763659"/>
    <lineage>
        <taxon>Bacteria</taxon>
        <taxon>Bacillati</taxon>
        <taxon>Bacillota</taxon>
        <taxon>Clostridia</taxon>
        <taxon>Eubacteriales</taxon>
        <taxon>Oscillospiraceae</taxon>
        <taxon>Fumia</taxon>
    </lineage>
</organism>
<comment type="subcellular location">
    <subcellularLocation>
        <location evidence="1">Cell membrane</location>
        <topology evidence="1">Multi-pass membrane protein</topology>
    </subcellularLocation>
</comment>
<evidence type="ECO:0000256" key="1">
    <source>
        <dbReference type="ARBA" id="ARBA00004651"/>
    </source>
</evidence>
<evidence type="ECO:0000259" key="7">
    <source>
        <dbReference type="Pfam" id="PF11728"/>
    </source>
</evidence>
<sequence length="326" mass="37043">MKVNALKVLKISAACCIAIFLANLLGLKSSTSAGIITLLSIQDTKKATFQIAGKRLLAFVPAVLFSLLIFWTVGFHVFSFGIFLFIFILFCYFAKLHEGITTNTVLISHVFAASSLHYTLVLNEFILLCIGVAIGVLVNLYMPQMTKQIRQDQQEIDGCLKCIIGRLAEKLLGKESDLTPNFQTLQKRVDAALTRSYDNADNYLRTDMRYYVRYFQLRMGQISLLQRIDESIQKLRCIPEQANALAEFLKKVSDSFHEYNNAVSLLDAFAKMRAGFKNSPLPQNREEFEARAVLVQIAHDVENLLMQKKEFALSLSEEEVQRFWKN</sequence>
<evidence type="ECO:0000256" key="3">
    <source>
        <dbReference type="ARBA" id="ARBA00022692"/>
    </source>
</evidence>
<dbReference type="PANTHER" id="PTHR40064:SF1">
    <property type="entry name" value="MEMBRANE PROTEIN"/>
    <property type="match status" value="1"/>
</dbReference>